<proteinExistence type="predicted"/>
<dbReference type="EMBL" id="PTIY01000012">
    <property type="protein sequence ID" value="PPK68171.1"/>
    <property type="molecule type" value="Genomic_DNA"/>
</dbReference>
<sequence length="64" mass="7550">MYEILGNDKNCPTYRTTDCTLPRFMSSTQSFLFCQVKVNPFVLSLSKDERIYAELNDFYSTDQY</sequence>
<accession>A0A2S6GSR9</accession>
<dbReference type="Proteomes" id="UP000238071">
    <property type="component" value="Unassembled WGS sequence"/>
</dbReference>
<evidence type="ECO:0000313" key="2">
    <source>
        <dbReference type="Proteomes" id="UP000238071"/>
    </source>
</evidence>
<keyword evidence="2" id="KW-1185">Reference proteome</keyword>
<organism evidence="1 2">
    <name type="scientific">Methylobacter tundripaludum</name>
    <dbReference type="NCBI Taxonomy" id="173365"/>
    <lineage>
        <taxon>Bacteria</taxon>
        <taxon>Pseudomonadati</taxon>
        <taxon>Pseudomonadota</taxon>
        <taxon>Gammaproteobacteria</taxon>
        <taxon>Methylococcales</taxon>
        <taxon>Methylococcaceae</taxon>
        <taxon>Methylobacter</taxon>
    </lineage>
</organism>
<comment type="caution">
    <text evidence="1">The sequence shown here is derived from an EMBL/GenBank/DDBJ whole genome shotgun (WGS) entry which is preliminary data.</text>
</comment>
<reference evidence="1 2" key="1">
    <citation type="submission" date="2018-02" db="EMBL/GenBank/DDBJ databases">
        <title>Subsurface microbial communities from deep shales in Ohio and West Virginia, USA.</title>
        <authorList>
            <person name="Wrighton K."/>
        </authorList>
    </citation>
    <scope>NUCLEOTIDE SEQUENCE [LARGE SCALE GENOMIC DNA]</scope>
    <source>
        <strain evidence="1 2">OWC-G53F</strain>
    </source>
</reference>
<dbReference type="AlphaFoldDB" id="A0A2S6GSR9"/>
<evidence type="ECO:0000313" key="1">
    <source>
        <dbReference type="EMBL" id="PPK68171.1"/>
    </source>
</evidence>
<gene>
    <name evidence="1" type="ORF">B0F88_1122</name>
</gene>
<name>A0A2S6GSR9_9GAMM</name>
<protein>
    <submittedName>
        <fullName evidence="1">Uncharacterized protein</fullName>
    </submittedName>
</protein>